<dbReference type="InterPro" id="IPR004107">
    <property type="entry name" value="Integrase_SAM-like_N"/>
</dbReference>
<dbReference type="Pfam" id="PF02899">
    <property type="entry name" value="Phage_int_SAM_1"/>
    <property type="match status" value="1"/>
</dbReference>
<name>X1QJ04_9ZZZZ</name>
<evidence type="ECO:0000259" key="2">
    <source>
        <dbReference type="PROSITE" id="PS51900"/>
    </source>
</evidence>
<reference evidence="3" key="1">
    <citation type="journal article" date="2014" name="Front. Microbiol.">
        <title>High frequency of phylogenetically diverse reductive dehalogenase-homologous genes in deep subseafloor sedimentary metagenomes.</title>
        <authorList>
            <person name="Kawai M."/>
            <person name="Futagami T."/>
            <person name="Toyoda A."/>
            <person name="Takaki Y."/>
            <person name="Nishi S."/>
            <person name="Hori S."/>
            <person name="Arai W."/>
            <person name="Tsubouchi T."/>
            <person name="Morono Y."/>
            <person name="Uchiyama I."/>
            <person name="Ito T."/>
            <person name="Fujiyama A."/>
            <person name="Inagaki F."/>
            <person name="Takami H."/>
        </authorList>
    </citation>
    <scope>NUCLEOTIDE SEQUENCE</scope>
    <source>
        <strain evidence="3">Expedition CK06-06</strain>
    </source>
</reference>
<evidence type="ECO:0000256" key="1">
    <source>
        <dbReference type="ARBA" id="ARBA00023125"/>
    </source>
</evidence>
<feature type="domain" description="Core-binding (CB)" evidence="2">
    <location>
        <begin position="1"/>
        <end position="68"/>
    </location>
</feature>
<gene>
    <name evidence="3" type="ORF">S12H4_08951</name>
</gene>
<dbReference type="PROSITE" id="PS51900">
    <property type="entry name" value="CB"/>
    <property type="match status" value="1"/>
</dbReference>
<proteinExistence type="predicted"/>
<accession>X1QJ04</accession>
<comment type="caution">
    <text evidence="3">The sequence shown here is derived from an EMBL/GenBank/DDBJ whole genome shotgun (WGS) entry which is preliminary data.</text>
</comment>
<dbReference type="Gene3D" id="1.10.150.130">
    <property type="match status" value="1"/>
</dbReference>
<protein>
    <recommendedName>
        <fullName evidence="2">Core-binding (CB) domain-containing protein</fullName>
    </recommendedName>
</protein>
<dbReference type="AlphaFoldDB" id="X1QJ04"/>
<dbReference type="InterPro" id="IPR010998">
    <property type="entry name" value="Integrase_recombinase_N"/>
</dbReference>
<dbReference type="GO" id="GO:0003677">
    <property type="term" value="F:DNA binding"/>
    <property type="evidence" value="ECO:0007669"/>
    <property type="project" value="UniProtKB-KW"/>
</dbReference>
<dbReference type="InterPro" id="IPR044068">
    <property type="entry name" value="CB"/>
</dbReference>
<evidence type="ECO:0000313" key="3">
    <source>
        <dbReference type="EMBL" id="GAI68233.1"/>
    </source>
</evidence>
<sequence length="68" mass="7916">MLNIDDFLDHLNRRGTLNPVSENTKKAYRCTLEQFQRFLNGRQPSQELAQEWIQQLLDKGRKPSAVAS</sequence>
<dbReference type="EMBL" id="BARW01003537">
    <property type="protein sequence ID" value="GAI68233.1"/>
    <property type="molecule type" value="Genomic_DNA"/>
</dbReference>
<dbReference type="SUPFAM" id="SSF47823">
    <property type="entry name" value="lambda integrase-like, N-terminal domain"/>
    <property type="match status" value="1"/>
</dbReference>
<dbReference type="GO" id="GO:0015074">
    <property type="term" value="P:DNA integration"/>
    <property type="evidence" value="ECO:0007669"/>
    <property type="project" value="InterPro"/>
</dbReference>
<organism evidence="3">
    <name type="scientific">marine sediment metagenome</name>
    <dbReference type="NCBI Taxonomy" id="412755"/>
    <lineage>
        <taxon>unclassified sequences</taxon>
        <taxon>metagenomes</taxon>
        <taxon>ecological metagenomes</taxon>
    </lineage>
</organism>
<feature type="non-terminal residue" evidence="3">
    <location>
        <position position="68"/>
    </location>
</feature>
<keyword evidence="1" id="KW-0238">DNA-binding</keyword>